<keyword evidence="5" id="KW-0808">Transferase</keyword>
<dbReference type="Proteomes" id="UP001501337">
    <property type="component" value="Unassembled WGS sequence"/>
</dbReference>
<dbReference type="SMART" id="SM00304">
    <property type="entry name" value="HAMP"/>
    <property type="match status" value="1"/>
</dbReference>
<evidence type="ECO:0000256" key="10">
    <source>
        <dbReference type="ARBA" id="ARBA00023136"/>
    </source>
</evidence>
<keyword evidence="8 11" id="KW-1133">Transmembrane helix</keyword>
<comment type="caution">
    <text evidence="14">The sequence shown here is derived from an EMBL/GenBank/DDBJ whole genome shotgun (WGS) entry which is preliminary data.</text>
</comment>
<dbReference type="InterPro" id="IPR036890">
    <property type="entry name" value="HATPase_C_sf"/>
</dbReference>
<evidence type="ECO:0000256" key="4">
    <source>
        <dbReference type="ARBA" id="ARBA00022553"/>
    </source>
</evidence>
<dbReference type="Gene3D" id="3.30.565.10">
    <property type="entry name" value="Histidine kinase-like ATPase, C-terminal domain"/>
    <property type="match status" value="1"/>
</dbReference>
<protein>
    <recommendedName>
        <fullName evidence="3">histidine kinase</fullName>
        <ecNumber evidence="3">2.7.13.3</ecNumber>
    </recommendedName>
</protein>
<dbReference type="CDD" id="cd00075">
    <property type="entry name" value="HATPase"/>
    <property type="match status" value="1"/>
</dbReference>
<reference evidence="15" key="1">
    <citation type="journal article" date="2019" name="Int. J. Syst. Evol. Microbiol.">
        <title>The Global Catalogue of Microorganisms (GCM) 10K type strain sequencing project: providing services to taxonomists for standard genome sequencing and annotation.</title>
        <authorList>
            <consortium name="The Broad Institute Genomics Platform"/>
            <consortium name="The Broad Institute Genome Sequencing Center for Infectious Disease"/>
            <person name="Wu L."/>
            <person name="Ma J."/>
        </authorList>
    </citation>
    <scope>NUCLEOTIDE SEQUENCE [LARGE SCALE GENOMIC DNA]</scope>
    <source>
        <strain evidence="15">JCM 17555</strain>
    </source>
</reference>
<dbReference type="InterPro" id="IPR050428">
    <property type="entry name" value="TCS_sensor_his_kinase"/>
</dbReference>
<dbReference type="InterPro" id="IPR003661">
    <property type="entry name" value="HisK_dim/P_dom"/>
</dbReference>
<evidence type="ECO:0000259" key="12">
    <source>
        <dbReference type="PROSITE" id="PS50109"/>
    </source>
</evidence>
<dbReference type="Gene3D" id="1.10.287.130">
    <property type="match status" value="1"/>
</dbReference>
<evidence type="ECO:0000256" key="7">
    <source>
        <dbReference type="ARBA" id="ARBA00022777"/>
    </source>
</evidence>
<dbReference type="EC" id="2.7.13.3" evidence="3"/>
<dbReference type="SUPFAM" id="SSF55874">
    <property type="entry name" value="ATPase domain of HSP90 chaperone/DNA topoisomerase II/histidine kinase"/>
    <property type="match status" value="1"/>
</dbReference>
<dbReference type="Pfam" id="PF00672">
    <property type="entry name" value="HAMP"/>
    <property type="match status" value="1"/>
</dbReference>
<evidence type="ECO:0000313" key="15">
    <source>
        <dbReference type="Proteomes" id="UP001501337"/>
    </source>
</evidence>
<dbReference type="InterPro" id="IPR003594">
    <property type="entry name" value="HATPase_dom"/>
</dbReference>
<keyword evidence="9" id="KW-0902">Two-component regulatory system</keyword>
<keyword evidence="6 11" id="KW-0812">Transmembrane</keyword>
<feature type="domain" description="HAMP" evidence="13">
    <location>
        <begin position="184"/>
        <end position="237"/>
    </location>
</feature>
<keyword evidence="10 11" id="KW-0472">Membrane</keyword>
<dbReference type="RefSeq" id="WP_344806806.1">
    <property type="nucleotide sequence ID" value="NZ_BAABBO010000011.1"/>
</dbReference>
<dbReference type="Gene3D" id="6.10.340.10">
    <property type="match status" value="1"/>
</dbReference>
<dbReference type="SMART" id="SM00387">
    <property type="entry name" value="HATPase_c"/>
    <property type="match status" value="1"/>
</dbReference>
<dbReference type="PROSITE" id="PS50885">
    <property type="entry name" value="HAMP"/>
    <property type="match status" value="1"/>
</dbReference>
<dbReference type="PANTHER" id="PTHR45436">
    <property type="entry name" value="SENSOR HISTIDINE KINASE YKOH"/>
    <property type="match status" value="1"/>
</dbReference>
<dbReference type="CDD" id="cd00082">
    <property type="entry name" value="HisKA"/>
    <property type="match status" value="1"/>
</dbReference>
<dbReference type="GO" id="GO:0016301">
    <property type="term" value="F:kinase activity"/>
    <property type="evidence" value="ECO:0007669"/>
    <property type="project" value="UniProtKB-KW"/>
</dbReference>
<proteinExistence type="predicted"/>
<evidence type="ECO:0000256" key="1">
    <source>
        <dbReference type="ARBA" id="ARBA00000085"/>
    </source>
</evidence>
<dbReference type="InterPro" id="IPR004358">
    <property type="entry name" value="Sig_transdc_His_kin-like_C"/>
</dbReference>
<keyword evidence="15" id="KW-1185">Reference proteome</keyword>
<keyword evidence="7 14" id="KW-0418">Kinase</keyword>
<dbReference type="Pfam" id="PF00512">
    <property type="entry name" value="HisKA"/>
    <property type="match status" value="1"/>
</dbReference>
<evidence type="ECO:0000256" key="3">
    <source>
        <dbReference type="ARBA" id="ARBA00012438"/>
    </source>
</evidence>
<evidence type="ECO:0000256" key="6">
    <source>
        <dbReference type="ARBA" id="ARBA00022692"/>
    </source>
</evidence>
<gene>
    <name evidence="14" type="ORF">GCM10022278_24790</name>
</gene>
<feature type="transmembrane region" description="Helical" evidence="11">
    <location>
        <begin position="164"/>
        <end position="183"/>
    </location>
</feature>
<dbReference type="InterPro" id="IPR005467">
    <property type="entry name" value="His_kinase_dom"/>
</dbReference>
<evidence type="ECO:0000256" key="11">
    <source>
        <dbReference type="SAM" id="Phobius"/>
    </source>
</evidence>
<dbReference type="SUPFAM" id="SSF158472">
    <property type="entry name" value="HAMP domain-like"/>
    <property type="match status" value="1"/>
</dbReference>
<dbReference type="PANTHER" id="PTHR45436:SF8">
    <property type="entry name" value="HISTIDINE KINASE"/>
    <property type="match status" value="1"/>
</dbReference>
<dbReference type="EMBL" id="BAABBO010000011">
    <property type="protein sequence ID" value="GAA3965960.1"/>
    <property type="molecule type" value="Genomic_DNA"/>
</dbReference>
<evidence type="ECO:0000259" key="13">
    <source>
        <dbReference type="PROSITE" id="PS50885"/>
    </source>
</evidence>
<accession>A0ABP7PI24</accession>
<feature type="transmembrane region" description="Helical" evidence="11">
    <location>
        <begin position="12"/>
        <end position="36"/>
    </location>
</feature>
<feature type="domain" description="Histidine kinase" evidence="12">
    <location>
        <begin position="245"/>
        <end position="459"/>
    </location>
</feature>
<dbReference type="SUPFAM" id="SSF47384">
    <property type="entry name" value="Homodimeric domain of signal transducing histidine kinase"/>
    <property type="match status" value="1"/>
</dbReference>
<organism evidence="14 15">
    <name type="scientific">Allohahella marinimesophila</name>
    <dbReference type="NCBI Taxonomy" id="1054972"/>
    <lineage>
        <taxon>Bacteria</taxon>
        <taxon>Pseudomonadati</taxon>
        <taxon>Pseudomonadota</taxon>
        <taxon>Gammaproteobacteria</taxon>
        <taxon>Oceanospirillales</taxon>
        <taxon>Hahellaceae</taxon>
        <taxon>Allohahella</taxon>
    </lineage>
</organism>
<sequence>MRFSRILSSSSFRLAFVYMLLFAASVFVLLGFIYWATVGFMTDQVEETIQAEIQGLAEQYRRQGLRGMVSVLNERVLSRPTGESLYLIVNSEKKPLAGNLNEWPAVLEDRNGWISFYLNRPADRFEQPHLARAKLFQLQGGYMLLVGRDVYDLFRVRALIEQSLLYGIGITIALAFIGGVLLARGTRTRIETINQTSRKIMQGDLSLRVPVRGTGDDFDELAVHLNRMLEQIEELMAGVKHVSDNIAHDLRTPLTRLRSRLEVLSTNRLDSGSQQIVEEALGETDRLLITFNSLLRIARIESGGYQAHFTKVDMVGLVNDAIELYDALAQDKNQTVEVELAESACVSGDQNLLFQAVANLLDNAIKYSPENSRVGIQLDGGREVTLTVWDTGPGIAPEEREHVFERFYRVDKTRGLPGNGLGLSMVRAVARMHKGRIELSETSADSTGLKVIITLPACDGVTVSPPALPYQGDSAPRPQALK</sequence>
<evidence type="ECO:0000256" key="8">
    <source>
        <dbReference type="ARBA" id="ARBA00022989"/>
    </source>
</evidence>
<evidence type="ECO:0000256" key="5">
    <source>
        <dbReference type="ARBA" id="ARBA00022679"/>
    </source>
</evidence>
<dbReference type="InterPro" id="IPR003660">
    <property type="entry name" value="HAMP_dom"/>
</dbReference>
<dbReference type="PROSITE" id="PS50109">
    <property type="entry name" value="HIS_KIN"/>
    <property type="match status" value="1"/>
</dbReference>
<dbReference type="PRINTS" id="PR00344">
    <property type="entry name" value="BCTRLSENSOR"/>
</dbReference>
<comment type="catalytic activity">
    <reaction evidence="1">
        <text>ATP + protein L-histidine = ADP + protein N-phospho-L-histidine.</text>
        <dbReference type="EC" id="2.7.13.3"/>
    </reaction>
</comment>
<evidence type="ECO:0000256" key="2">
    <source>
        <dbReference type="ARBA" id="ARBA00004370"/>
    </source>
</evidence>
<evidence type="ECO:0000313" key="14">
    <source>
        <dbReference type="EMBL" id="GAA3965960.1"/>
    </source>
</evidence>
<dbReference type="InterPro" id="IPR036097">
    <property type="entry name" value="HisK_dim/P_sf"/>
</dbReference>
<keyword evidence="4" id="KW-0597">Phosphoprotein</keyword>
<evidence type="ECO:0000256" key="9">
    <source>
        <dbReference type="ARBA" id="ARBA00023012"/>
    </source>
</evidence>
<dbReference type="SMART" id="SM00388">
    <property type="entry name" value="HisKA"/>
    <property type="match status" value="1"/>
</dbReference>
<name>A0ABP7PI24_9GAMM</name>
<comment type="subcellular location">
    <subcellularLocation>
        <location evidence="2">Membrane</location>
    </subcellularLocation>
</comment>
<dbReference type="CDD" id="cd06225">
    <property type="entry name" value="HAMP"/>
    <property type="match status" value="1"/>
</dbReference>
<dbReference type="Pfam" id="PF02518">
    <property type="entry name" value="HATPase_c"/>
    <property type="match status" value="1"/>
</dbReference>